<evidence type="ECO:0000256" key="4">
    <source>
        <dbReference type="ARBA" id="ARBA00022989"/>
    </source>
</evidence>
<evidence type="ECO:0000256" key="5">
    <source>
        <dbReference type="ARBA" id="ARBA00023136"/>
    </source>
</evidence>
<dbReference type="OrthoDB" id="3712305at2"/>
<evidence type="ECO:0000256" key="2">
    <source>
        <dbReference type="ARBA" id="ARBA00022475"/>
    </source>
</evidence>
<dbReference type="PANTHER" id="PTHR35007">
    <property type="entry name" value="INTEGRAL MEMBRANE PROTEIN-RELATED"/>
    <property type="match status" value="1"/>
</dbReference>
<reference evidence="8 9" key="1">
    <citation type="submission" date="2016-10" db="EMBL/GenBank/DDBJ databases">
        <authorList>
            <person name="de Groot N.N."/>
        </authorList>
    </citation>
    <scope>NUCLEOTIDE SEQUENCE [LARGE SCALE GENOMIC DNA]</scope>
    <source>
        <strain evidence="8 9">CPCC 202699</strain>
    </source>
</reference>
<gene>
    <name evidence="8" type="ORF">SAMN05421504_102408</name>
</gene>
<dbReference type="InterPro" id="IPR018076">
    <property type="entry name" value="T2SS_GspF_dom"/>
</dbReference>
<keyword evidence="5 6" id="KW-0472">Membrane</keyword>
<keyword evidence="2" id="KW-1003">Cell membrane</keyword>
<feature type="transmembrane region" description="Helical" evidence="6">
    <location>
        <begin position="43"/>
        <end position="71"/>
    </location>
</feature>
<dbReference type="Pfam" id="PF00482">
    <property type="entry name" value="T2SSF"/>
    <property type="match status" value="1"/>
</dbReference>
<sequence length="257" mass="26610">MVSALLGLTALLCWPATRASARLAGLVGRICPRGLPRRWWRTALGGLALVVSTMLAWPGGGLAAALLGYAVRCDRREREVMRARLAEADGFAEALRAMVTELRAGAHPIAAAESAAGEATGEAARAMRAVAAAARLDGPFPESPADGLLGRLTGAWTLAQRHGLPMAEVLDAVRRDVELSVRLARQADSKLAGPRSSASVLAFLPCLGIALGQAMGADPARVLTATAPGQVLLVLGAGFIAAGLAWSSRLTRRVVTV</sequence>
<keyword evidence="3 6" id="KW-0812">Transmembrane</keyword>
<proteinExistence type="predicted"/>
<dbReference type="AlphaFoldDB" id="A0A1H2Z7S3"/>
<dbReference type="STRING" id="589385.SAMN05421504_102408"/>
<name>A0A1H2Z7S3_9PSEU</name>
<organism evidence="8 9">
    <name type="scientific">Amycolatopsis xylanica</name>
    <dbReference type="NCBI Taxonomy" id="589385"/>
    <lineage>
        <taxon>Bacteria</taxon>
        <taxon>Bacillati</taxon>
        <taxon>Actinomycetota</taxon>
        <taxon>Actinomycetes</taxon>
        <taxon>Pseudonocardiales</taxon>
        <taxon>Pseudonocardiaceae</taxon>
        <taxon>Amycolatopsis</taxon>
    </lineage>
</organism>
<evidence type="ECO:0000313" key="9">
    <source>
        <dbReference type="Proteomes" id="UP000199515"/>
    </source>
</evidence>
<dbReference type="PANTHER" id="PTHR35007:SF4">
    <property type="entry name" value="CONSERVED TRANSMEMBRANE PROTEIN-RELATED"/>
    <property type="match status" value="1"/>
</dbReference>
<dbReference type="GO" id="GO:0005886">
    <property type="term" value="C:plasma membrane"/>
    <property type="evidence" value="ECO:0007669"/>
    <property type="project" value="UniProtKB-SubCell"/>
</dbReference>
<keyword evidence="4 6" id="KW-1133">Transmembrane helix</keyword>
<accession>A0A1H2Z7S3</accession>
<dbReference type="EMBL" id="FNON01000002">
    <property type="protein sequence ID" value="SDX13377.1"/>
    <property type="molecule type" value="Genomic_DNA"/>
</dbReference>
<evidence type="ECO:0000256" key="1">
    <source>
        <dbReference type="ARBA" id="ARBA00004651"/>
    </source>
</evidence>
<feature type="transmembrane region" description="Helical" evidence="6">
    <location>
        <begin position="198"/>
        <end position="215"/>
    </location>
</feature>
<comment type="subcellular location">
    <subcellularLocation>
        <location evidence="1">Cell membrane</location>
        <topology evidence="1">Multi-pass membrane protein</topology>
    </subcellularLocation>
</comment>
<evidence type="ECO:0000313" key="8">
    <source>
        <dbReference type="EMBL" id="SDX13377.1"/>
    </source>
</evidence>
<evidence type="ECO:0000256" key="3">
    <source>
        <dbReference type="ARBA" id="ARBA00022692"/>
    </source>
</evidence>
<evidence type="ECO:0000259" key="7">
    <source>
        <dbReference type="Pfam" id="PF00482"/>
    </source>
</evidence>
<dbReference type="Proteomes" id="UP000199515">
    <property type="component" value="Unassembled WGS sequence"/>
</dbReference>
<keyword evidence="9" id="KW-1185">Reference proteome</keyword>
<evidence type="ECO:0000256" key="6">
    <source>
        <dbReference type="SAM" id="Phobius"/>
    </source>
</evidence>
<feature type="transmembrane region" description="Helical" evidence="6">
    <location>
        <begin position="227"/>
        <end position="246"/>
    </location>
</feature>
<feature type="domain" description="Type II secretion system protein GspF" evidence="7">
    <location>
        <begin position="94"/>
        <end position="209"/>
    </location>
</feature>
<protein>
    <submittedName>
        <fullName evidence="8">Tight adherence protein B</fullName>
    </submittedName>
</protein>